<feature type="region of interest" description="Disordered" evidence="1">
    <location>
        <begin position="34"/>
        <end position="61"/>
    </location>
</feature>
<evidence type="ECO:0000313" key="3">
    <source>
        <dbReference type="WBParaSite" id="nRc.2.0.1.t44922-RA"/>
    </source>
</evidence>
<feature type="region of interest" description="Disordered" evidence="1">
    <location>
        <begin position="1"/>
        <end position="22"/>
    </location>
</feature>
<sequence>MTQPADSYVNDDSRADGPANKSVAGGAILADLTSGSAHHKKAVGSAKTENKQVKKSTKNKT</sequence>
<proteinExistence type="predicted"/>
<keyword evidence="2" id="KW-1185">Reference proteome</keyword>
<protein>
    <submittedName>
        <fullName evidence="3">Uncharacterized protein</fullName>
    </submittedName>
</protein>
<evidence type="ECO:0000313" key="2">
    <source>
        <dbReference type="Proteomes" id="UP000887565"/>
    </source>
</evidence>
<evidence type="ECO:0000256" key="1">
    <source>
        <dbReference type="SAM" id="MobiDB-lite"/>
    </source>
</evidence>
<dbReference type="Proteomes" id="UP000887565">
    <property type="component" value="Unplaced"/>
</dbReference>
<reference evidence="3" key="1">
    <citation type="submission" date="2022-11" db="UniProtKB">
        <authorList>
            <consortium name="WormBaseParasite"/>
        </authorList>
    </citation>
    <scope>IDENTIFICATION</scope>
</reference>
<dbReference type="AlphaFoldDB" id="A0A915L350"/>
<dbReference type="WBParaSite" id="nRc.2.0.1.t44922-RA">
    <property type="protein sequence ID" value="nRc.2.0.1.t44922-RA"/>
    <property type="gene ID" value="nRc.2.0.1.g44922"/>
</dbReference>
<organism evidence="2 3">
    <name type="scientific">Romanomermis culicivorax</name>
    <name type="common">Nematode worm</name>
    <dbReference type="NCBI Taxonomy" id="13658"/>
    <lineage>
        <taxon>Eukaryota</taxon>
        <taxon>Metazoa</taxon>
        <taxon>Ecdysozoa</taxon>
        <taxon>Nematoda</taxon>
        <taxon>Enoplea</taxon>
        <taxon>Dorylaimia</taxon>
        <taxon>Mermithida</taxon>
        <taxon>Mermithoidea</taxon>
        <taxon>Mermithidae</taxon>
        <taxon>Romanomermis</taxon>
    </lineage>
</organism>
<name>A0A915L350_ROMCU</name>
<accession>A0A915L350</accession>